<accession>A0A4Z1INV1</accession>
<name>A0A4Z1INV1_9HELO</name>
<protein>
    <submittedName>
        <fullName evidence="1">Uncharacterized protein</fullName>
    </submittedName>
</protein>
<reference evidence="1 2" key="1">
    <citation type="submission" date="2017-12" db="EMBL/GenBank/DDBJ databases">
        <title>Comparative genomics of Botrytis spp.</title>
        <authorList>
            <person name="Valero-Jimenez C.A."/>
            <person name="Tapia P."/>
            <person name="Veloso J."/>
            <person name="Silva-Moreno E."/>
            <person name="Staats M."/>
            <person name="Valdes J.H."/>
            <person name="Van Kan J.A.L."/>
        </authorList>
    </citation>
    <scope>NUCLEOTIDE SEQUENCE [LARGE SCALE GENOMIC DNA]</scope>
    <source>
        <strain evidence="1 2">Be9601</strain>
    </source>
</reference>
<dbReference type="EMBL" id="PQXM01001119">
    <property type="protein sequence ID" value="TGO62294.1"/>
    <property type="molecule type" value="Genomic_DNA"/>
</dbReference>
<sequence length="90" mass="9770">MEGKRRRIRQIDENKDLKKVLDEAAKDPRVQSVVASKGNRLSHEWIYSPSFSLAIFTATGHRHIIDVLGDGDADGDVANAGVADVAGPTD</sequence>
<comment type="caution">
    <text evidence="1">The sequence shown here is derived from an EMBL/GenBank/DDBJ whole genome shotgun (WGS) entry which is preliminary data.</text>
</comment>
<evidence type="ECO:0000313" key="1">
    <source>
        <dbReference type="EMBL" id="TGO62294.1"/>
    </source>
</evidence>
<gene>
    <name evidence="1" type="ORF">BELL_1121g00010</name>
</gene>
<dbReference type="AlphaFoldDB" id="A0A4Z1INV1"/>
<keyword evidence="2" id="KW-1185">Reference proteome</keyword>
<dbReference type="Proteomes" id="UP000297229">
    <property type="component" value="Unassembled WGS sequence"/>
</dbReference>
<proteinExistence type="predicted"/>
<organism evidence="1 2">
    <name type="scientific">Botrytis elliptica</name>
    <dbReference type="NCBI Taxonomy" id="278938"/>
    <lineage>
        <taxon>Eukaryota</taxon>
        <taxon>Fungi</taxon>
        <taxon>Dikarya</taxon>
        <taxon>Ascomycota</taxon>
        <taxon>Pezizomycotina</taxon>
        <taxon>Leotiomycetes</taxon>
        <taxon>Helotiales</taxon>
        <taxon>Sclerotiniaceae</taxon>
        <taxon>Botrytis</taxon>
    </lineage>
</organism>
<evidence type="ECO:0000313" key="2">
    <source>
        <dbReference type="Proteomes" id="UP000297229"/>
    </source>
</evidence>